<dbReference type="EMBL" id="QYZD01000023">
    <property type="protein sequence ID" value="RJG21549.1"/>
    <property type="molecule type" value="Genomic_DNA"/>
</dbReference>
<comment type="caution">
    <text evidence="7">The sequence shown here is derived from an EMBL/GenBank/DDBJ whole genome shotgun (WGS) entry which is preliminary data.</text>
</comment>
<dbReference type="AlphaFoldDB" id="A0A3A3GDE4"/>
<dbReference type="PROSITE" id="PS51372">
    <property type="entry name" value="PRD_2"/>
    <property type="match status" value="1"/>
</dbReference>
<name>A0A3A3GDE4_PANTH</name>
<dbReference type="EMBL" id="QYZD01000028">
    <property type="protein sequence ID" value="RJG21061.1"/>
    <property type="molecule type" value="Genomic_DNA"/>
</dbReference>
<evidence type="ECO:0000313" key="6">
    <source>
        <dbReference type="EMBL" id="RJG21061.1"/>
    </source>
</evidence>
<dbReference type="PANTHER" id="PTHR30185">
    <property type="entry name" value="CRYPTIC BETA-GLUCOSIDE BGL OPERON ANTITERMINATOR"/>
    <property type="match status" value="1"/>
</dbReference>
<sequence length="483" mass="56774">MEKDISRKIKLLKILAEEKKWFTLSELEQKLDCSSKTIRKDISVLNDLLPQNTSIFSKKGKGVRLAIPQDQTICEVISNLSKKSLTFLVLQKFLEGTAPTITSLSEKLYLPTSSTNIVLKRVSEYIEKFGLSLEKKPLGITGDEFQIILMFSERYLEAFTEEEWPFTEYRKEELLGYISYIEKKLGIIFSTNDRRRFVFIMVILFIRRKQGNRVKFNECIIKNTIETPYYKEIFERGTDEKRDAIHFLTIEEKVLLVIIVKLSRYVSVNQANLRREELKLYKEGKIQAYTYISDFIHILEREVKIDLASDEDFVYGMVDYCRHTFYKLMFLPKIIMPEKETCEYIKKTYKKTFLSVKKAYNEWAKKLEILDVPDEEAAKVTMRIAATGRLKNMNKKKVLLITGEEKSWEIYMKSWINKKFDGKLEIIGEVDRKMLEGDIKSMDIDFIITTIPLNINFHSIVHVSPILQERDFNEIEIFVNQNG</sequence>
<dbReference type="Gene3D" id="1.10.1790.10">
    <property type="entry name" value="PRD domain"/>
    <property type="match status" value="1"/>
</dbReference>
<dbReference type="InterPro" id="IPR011608">
    <property type="entry name" value="PRD"/>
</dbReference>
<evidence type="ECO:0000256" key="3">
    <source>
        <dbReference type="ARBA" id="ARBA00023159"/>
    </source>
</evidence>
<dbReference type="PANTHER" id="PTHR30185:SF18">
    <property type="entry name" value="TRANSCRIPTIONAL REGULATOR MTLR"/>
    <property type="match status" value="1"/>
</dbReference>
<evidence type="ECO:0000256" key="1">
    <source>
        <dbReference type="ARBA" id="ARBA00022737"/>
    </source>
</evidence>
<dbReference type="Pfam" id="PF00874">
    <property type="entry name" value="PRD"/>
    <property type="match status" value="1"/>
</dbReference>
<protein>
    <submittedName>
        <fullName evidence="7">HTH domain-containing protein</fullName>
    </submittedName>
</protein>
<proteinExistence type="predicted"/>
<evidence type="ECO:0000256" key="4">
    <source>
        <dbReference type="ARBA" id="ARBA00023163"/>
    </source>
</evidence>
<reference evidence="7 8" key="1">
    <citation type="submission" date="2018-09" db="EMBL/GenBank/DDBJ databases">
        <title>Paenibacillus SK2017-BO5.</title>
        <authorList>
            <person name="Piskunova J.V."/>
            <person name="Dubiley S.A."/>
            <person name="Severinov K.V."/>
        </authorList>
    </citation>
    <scope>NUCLEOTIDE SEQUENCE [LARGE SCALE GENOMIC DNA]</scope>
    <source>
        <strain evidence="7 8">BO5</strain>
    </source>
</reference>
<gene>
    <name evidence="7" type="ORF">DQX05_21195</name>
    <name evidence="6" type="ORF">DQX05_23100</name>
</gene>
<dbReference type="OrthoDB" id="1711164at2"/>
<evidence type="ECO:0000256" key="2">
    <source>
        <dbReference type="ARBA" id="ARBA00023015"/>
    </source>
</evidence>
<dbReference type="Gene3D" id="1.10.10.10">
    <property type="entry name" value="Winged helix-like DNA-binding domain superfamily/Winged helix DNA-binding domain"/>
    <property type="match status" value="1"/>
</dbReference>
<dbReference type="Pfam" id="PF08280">
    <property type="entry name" value="HTH_Mga"/>
    <property type="match status" value="1"/>
</dbReference>
<keyword evidence="1" id="KW-0677">Repeat</keyword>
<dbReference type="Gene3D" id="3.40.50.2300">
    <property type="match status" value="1"/>
</dbReference>
<dbReference type="InterPro" id="IPR050661">
    <property type="entry name" value="BglG_antiterminators"/>
</dbReference>
<dbReference type="InterPro" id="IPR036390">
    <property type="entry name" value="WH_DNA-bd_sf"/>
</dbReference>
<dbReference type="InterPro" id="IPR036388">
    <property type="entry name" value="WH-like_DNA-bd_sf"/>
</dbReference>
<feature type="domain" description="PRD" evidence="5">
    <location>
        <begin position="283"/>
        <end position="394"/>
    </location>
</feature>
<keyword evidence="2" id="KW-0805">Transcription regulation</keyword>
<dbReference type="Proteomes" id="UP000266177">
    <property type="component" value="Unassembled WGS sequence"/>
</dbReference>
<dbReference type="GO" id="GO:0006355">
    <property type="term" value="P:regulation of DNA-templated transcription"/>
    <property type="evidence" value="ECO:0007669"/>
    <property type="project" value="InterPro"/>
</dbReference>
<dbReference type="InterPro" id="IPR036634">
    <property type="entry name" value="PRD_sf"/>
</dbReference>
<evidence type="ECO:0000313" key="8">
    <source>
        <dbReference type="Proteomes" id="UP000266177"/>
    </source>
</evidence>
<evidence type="ECO:0000313" key="7">
    <source>
        <dbReference type="EMBL" id="RJG21549.1"/>
    </source>
</evidence>
<accession>A0A3A3GDE4</accession>
<dbReference type="SUPFAM" id="SSF63520">
    <property type="entry name" value="PTS-regulatory domain, PRD"/>
    <property type="match status" value="1"/>
</dbReference>
<dbReference type="SUPFAM" id="SSF46785">
    <property type="entry name" value="Winged helix' DNA-binding domain"/>
    <property type="match status" value="1"/>
</dbReference>
<dbReference type="InterPro" id="IPR007737">
    <property type="entry name" value="Mga_HTH"/>
</dbReference>
<keyword evidence="4" id="KW-0804">Transcription</keyword>
<keyword evidence="3" id="KW-0010">Activator</keyword>
<dbReference type="InterPro" id="IPR013199">
    <property type="entry name" value="HTH_Mga_DNA-bd_dom"/>
</dbReference>
<dbReference type="Pfam" id="PF05043">
    <property type="entry name" value="Mga"/>
    <property type="match status" value="1"/>
</dbReference>
<evidence type="ECO:0000259" key="5">
    <source>
        <dbReference type="PROSITE" id="PS51372"/>
    </source>
</evidence>
<organism evidence="7 8">
    <name type="scientific">Paenibacillus thiaminolyticus</name>
    <name type="common">Bacillus thiaminolyticus</name>
    <dbReference type="NCBI Taxonomy" id="49283"/>
    <lineage>
        <taxon>Bacteria</taxon>
        <taxon>Bacillati</taxon>
        <taxon>Bacillota</taxon>
        <taxon>Bacilli</taxon>
        <taxon>Bacillales</taxon>
        <taxon>Paenibacillaceae</taxon>
        <taxon>Paenibacillus</taxon>
    </lineage>
</organism>